<dbReference type="PANTHER" id="PTHR10937:SF0">
    <property type="entry name" value="GLUTAMINE--FRUCTOSE-6-PHOSPHATE TRANSAMINASE (ISOMERIZING)"/>
    <property type="match status" value="1"/>
</dbReference>
<feature type="compositionally biased region" description="Low complexity" evidence="4">
    <location>
        <begin position="92"/>
        <end position="115"/>
    </location>
</feature>
<sequence length="115" mass="12321">MAAFIAHTRDAIELGQDQVVELRRDAVTVTDFDGGTAEVRSYHVDWDASAAEKGGYDYFMLKEIAEQPKAVADTLLGRIDGAGSSPWTRSASPRTCCARSTRSSSSPAVRPSTPG</sequence>
<dbReference type="GO" id="GO:0004360">
    <property type="term" value="F:glutamine-fructose-6-phosphate transaminase (isomerizing) activity"/>
    <property type="evidence" value="ECO:0007669"/>
    <property type="project" value="UniProtKB-EC"/>
</dbReference>
<dbReference type="GO" id="GO:0006047">
    <property type="term" value="P:UDP-N-acetylglucosamine metabolic process"/>
    <property type="evidence" value="ECO:0007669"/>
    <property type="project" value="TreeGrafter"/>
</dbReference>
<dbReference type="Gene3D" id="3.40.50.10490">
    <property type="entry name" value="Glucose-6-phosphate isomerase like protein, domain 1"/>
    <property type="match status" value="1"/>
</dbReference>
<comment type="catalytic activity">
    <reaction evidence="1">
        <text>D-fructose 6-phosphate + L-glutamine = D-glucosamine 6-phosphate + L-glutamate</text>
        <dbReference type="Rhea" id="RHEA:13237"/>
        <dbReference type="ChEBI" id="CHEBI:29985"/>
        <dbReference type="ChEBI" id="CHEBI:58359"/>
        <dbReference type="ChEBI" id="CHEBI:58725"/>
        <dbReference type="ChEBI" id="CHEBI:61527"/>
        <dbReference type="EC" id="2.6.1.16"/>
    </reaction>
</comment>
<proteinExistence type="predicted"/>
<evidence type="ECO:0000313" key="5">
    <source>
        <dbReference type="EMBL" id="BFO14534.1"/>
    </source>
</evidence>
<dbReference type="PANTHER" id="PTHR10937">
    <property type="entry name" value="GLUCOSAMINE--FRUCTOSE-6-PHOSPHATE AMINOTRANSFERASE, ISOMERIZING"/>
    <property type="match status" value="1"/>
</dbReference>
<dbReference type="GO" id="GO:0097367">
    <property type="term" value="F:carbohydrate derivative binding"/>
    <property type="evidence" value="ECO:0007669"/>
    <property type="project" value="InterPro"/>
</dbReference>
<evidence type="ECO:0000256" key="3">
    <source>
        <dbReference type="ARBA" id="ARBA00016090"/>
    </source>
</evidence>
<dbReference type="GO" id="GO:0005829">
    <property type="term" value="C:cytosol"/>
    <property type="evidence" value="ECO:0007669"/>
    <property type="project" value="TreeGrafter"/>
</dbReference>
<evidence type="ECO:0000256" key="1">
    <source>
        <dbReference type="ARBA" id="ARBA00001031"/>
    </source>
</evidence>
<accession>A0AAT9HAW0</accession>
<name>A0AAT9HAW0_9ACTN</name>
<feature type="region of interest" description="Disordered" evidence="4">
    <location>
        <begin position="81"/>
        <end position="115"/>
    </location>
</feature>
<evidence type="ECO:0000256" key="4">
    <source>
        <dbReference type="SAM" id="MobiDB-lite"/>
    </source>
</evidence>
<protein>
    <recommendedName>
        <fullName evidence="3">Glutamine--fructose-6-phosphate aminotransferase [isomerizing]</fullName>
        <ecNumber evidence="2">2.6.1.16</ecNumber>
    </recommendedName>
</protein>
<dbReference type="EC" id="2.6.1.16" evidence="2"/>
<dbReference type="GO" id="GO:0006487">
    <property type="term" value="P:protein N-linked glycosylation"/>
    <property type="evidence" value="ECO:0007669"/>
    <property type="project" value="TreeGrafter"/>
</dbReference>
<dbReference type="GO" id="GO:0006002">
    <property type="term" value="P:fructose 6-phosphate metabolic process"/>
    <property type="evidence" value="ECO:0007669"/>
    <property type="project" value="TreeGrafter"/>
</dbReference>
<dbReference type="AlphaFoldDB" id="A0AAT9HAW0"/>
<reference evidence="5" key="1">
    <citation type="submission" date="2024-06" db="EMBL/GenBank/DDBJ databases">
        <authorList>
            <consortium name="consrtm"/>
            <person name="Uemura M."/>
            <person name="Terahara T."/>
        </authorList>
    </citation>
    <scope>NUCLEOTIDE SEQUENCE</scope>
    <source>
        <strain evidence="5">KM77-8</strain>
    </source>
</reference>
<dbReference type="EMBL" id="AP035768">
    <property type="protein sequence ID" value="BFO14534.1"/>
    <property type="molecule type" value="Genomic_DNA"/>
</dbReference>
<organism evidence="5">
    <name type="scientific">Streptomyces haneummycinicus</name>
    <dbReference type="NCBI Taxonomy" id="3074435"/>
    <lineage>
        <taxon>Bacteria</taxon>
        <taxon>Bacillati</taxon>
        <taxon>Actinomycetota</taxon>
        <taxon>Actinomycetes</taxon>
        <taxon>Kitasatosporales</taxon>
        <taxon>Streptomycetaceae</taxon>
        <taxon>Streptomyces</taxon>
    </lineage>
</organism>
<evidence type="ECO:0000256" key="2">
    <source>
        <dbReference type="ARBA" id="ARBA00012916"/>
    </source>
</evidence>
<dbReference type="InterPro" id="IPR046348">
    <property type="entry name" value="SIS_dom_sf"/>
</dbReference>
<dbReference type="SUPFAM" id="SSF53697">
    <property type="entry name" value="SIS domain"/>
    <property type="match status" value="1"/>
</dbReference>
<gene>
    <name evidence="5" type="ORF">SHKM778_09220</name>
</gene>
<reference evidence="5" key="2">
    <citation type="submission" date="2024-07" db="EMBL/GenBank/DDBJ databases">
        <title>Streptomyces haneummycinica sp. nov., a new antibiotic-producing actinobacterium isolated from marine sediment.</title>
        <authorList>
            <person name="Uemura M."/>
            <person name="Hamada M."/>
            <person name="Hirano S."/>
            <person name="Kobayashi K."/>
            <person name="Ohshiro T."/>
            <person name="Kobayashi T."/>
            <person name="Terahara T."/>
        </authorList>
    </citation>
    <scope>NUCLEOTIDE SEQUENCE</scope>
    <source>
        <strain evidence="5">KM77-8</strain>
    </source>
</reference>